<feature type="chain" id="PRO_5031125063" description="Pectinesterase inhibitor domain-containing protein" evidence="1">
    <location>
        <begin position="30"/>
        <end position="139"/>
    </location>
</feature>
<reference evidence="3" key="2">
    <citation type="submission" date="2021-03" db="UniProtKB">
        <authorList>
            <consortium name="EnsemblPlants"/>
        </authorList>
    </citation>
    <scope>IDENTIFICATION</scope>
</reference>
<dbReference type="SUPFAM" id="SSF101148">
    <property type="entry name" value="Plant invertase/pectin methylesterase inhibitor"/>
    <property type="match status" value="1"/>
</dbReference>
<organism evidence="3 4">
    <name type="scientific">Cannabis sativa</name>
    <name type="common">Hemp</name>
    <name type="synonym">Marijuana</name>
    <dbReference type="NCBI Taxonomy" id="3483"/>
    <lineage>
        <taxon>Eukaryota</taxon>
        <taxon>Viridiplantae</taxon>
        <taxon>Streptophyta</taxon>
        <taxon>Embryophyta</taxon>
        <taxon>Tracheophyta</taxon>
        <taxon>Spermatophyta</taxon>
        <taxon>Magnoliopsida</taxon>
        <taxon>eudicotyledons</taxon>
        <taxon>Gunneridae</taxon>
        <taxon>Pentapetalae</taxon>
        <taxon>rosids</taxon>
        <taxon>fabids</taxon>
        <taxon>Rosales</taxon>
        <taxon>Cannabaceae</taxon>
        <taxon>Cannabis</taxon>
    </lineage>
</organism>
<proteinExistence type="predicted"/>
<dbReference type="GO" id="GO:0004857">
    <property type="term" value="F:enzyme inhibitor activity"/>
    <property type="evidence" value="ECO:0007669"/>
    <property type="project" value="InterPro"/>
</dbReference>
<dbReference type="Gramene" id="evm.model.01.408">
    <property type="protein sequence ID" value="cds.evm.model.01.408"/>
    <property type="gene ID" value="evm.TU.01.408"/>
</dbReference>
<dbReference type="EnsemblPlants" id="evm.model.01.408">
    <property type="protein sequence ID" value="cds.evm.model.01.408"/>
    <property type="gene ID" value="evm.TU.01.408"/>
</dbReference>
<evidence type="ECO:0000313" key="4">
    <source>
        <dbReference type="Proteomes" id="UP000596661"/>
    </source>
</evidence>
<dbReference type="Proteomes" id="UP000596661">
    <property type="component" value="Chromosome 1"/>
</dbReference>
<name>A0A803NP00_CANSA</name>
<reference evidence="3" key="1">
    <citation type="submission" date="2018-11" db="EMBL/GenBank/DDBJ databases">
        <authorList>
            <person name="Grassa J C."/>
        </authorList>
    </citation>
    <scope>NUCLEOTIDE SEQUENCE [LARGE SCALE GENOMIC DNA]</scope>
</reference>
<sequence>MEYHNVTTLFLLFLVTIILFSIAPHPTTAADPNHHKTGIKATLIPTGVPVCGEKSPGWRIECLEMYIDAAEQLDDSAAALMSKGYKDVNAWVDVAITDSKSCDVALVGHESVLGGKSQVFRWLCENALAVNKVLVDEKN</sequence>
<dbReference type="Gene3D" id="1.20.140.40">
    <property type="entry name" value="Invertase/pectin methylesterase inhibitor family protein"/>
    <property type="match status" value="1"/>
</dbReference>
<dbReference type="InterPro" id="IPR006501">
    <property type="entry name" value="Pectinesterase_inhib_dom"/>
</dbReference>
<evidence type="ECO:0000313" key="3">
    <source>
        <dbReference type="EnsemblPlants" id="cds.evm.model.01.408"/>
    </source>
</evidence>
<keyword evidence="1" id="KW-0732">Signal</keyword>
<feature type="domain" description="Pectinesterase inhibitor" evidence="2">
    <location>
        <begin position="61"/>
        <end position="130"/>
    </location>
</feature>
<protein>
    <recommendedName>
        <fullName evidence="2">Pectinesterase inhibitor domain-containing protein</fullName>
    </recommendedName>
</protein>
<feature type="signal peptide" evidence="1">
    <location>
        <begin position="1"/>
        <end position="29"/>
    </location>
</feature>
<evidence type="ECO:0000259" key="2">
    <source>
        <dbReference type="Pfam" id="PF04043"/>
    </source>
</evidence>
<dbReference type="AlphaFoldDB" id="A0A803NP00"/>
<evidence type="ECO:0000256" key="1">
    <source>
        <dbReference type="SAM" id="SignalP"/>
    </source>
</evidence>
<keyword evidence="4" id="KW-1185">Reference proteome</keyword>
<accession>A0A803NP00</accession>
<dbReference type="InterPro" id="IPR035513">
    <property type="entry name" value="Invertase/methylesterase_inhib"/>
</dbReference>
<dbReference type="NCBIfam" id="TIGR01614">
    <property type="entry name" value="PME_inhib"/>
    <property type="match status" value="1"/>
</dbReference>
<dbReference type="Pfam" id="PF04043">
    <property type="entry name" value="PMEI"/>
    <property type="match status" value="1"/>
</dbReference>
<dbReference type="EMBL" id="UZAU01000011">
    <property type="status" value="NOT_ANNOTATED_CDS"/>
    <property type="molecule type" value="Genomic_DNA"/>
</dbReference>